<keyword evidence="2" id="KW-0812">Transmembrane</keyword>
<dbReference type="AlphaFoldDB" id="A0A9K3P9G2"/>
<organism evidence="3 5">
    <name type="scientific">Nitzschia inconspicua</name>
    <dbReference type="NCBI Taxonomy" id="303405"/>
    <lineage>
        <taxon>Eukaryota</taxon>
        <taxon>Sar</taxon>
        <taxon>Stramenopiles</taxon>
        <taxon>Ochrophyta</taxon>
        <taxon>Bacillariophyta</taxon>
        <taxon>Bacillariophyceae</taxon>
        <taxon>Bacillariophycidae</taxon>
        <taxon>Bacillariales</taxon>
        <taxon>Bacillariaceae</taxon>
        <taxon>Nitzschia</taxon>
    </lineage>
</organism>
<evidence type="ECO:0000313" key="5">
    <source>
        <dbReference type="Proteomes" id="UP000693970"/>
    </source>
</evidence>
<keyword evidence="5" id="KW-1185">Reference proteome</keyword>
<feature type="compositionally biased region" description="Basic and acidic residues" evidence="1">
    <location>
        <begin position="247"/>
        <end position="258"/>
    </location>
</feature>
<evidence type="ECO:0000256" key="1">
    <source>
        <dbReference type="SAM" id="MobiDB-lite"/>
    </source>
</evidence>
<accession>A0A9K3P9G2</accession>
<dbReference type="EMBL" id="JAGRRH010000052">
    <property type="protein sequence ID" value="KAG7338680.1"/>
    <property type="molecule type" value="Genomic_DNA"/>
</dbReference>
<reference evidence="3" key="1">
    <citation type="journal article" date="2021" name="Sci. Rep.">
        <title>Diploid genomic architecture of Nitzschia inconspicua, an elite biomass production diatom.</title>
        <authorList>
            <person name="Oliver A."/>
            <person name="Podell S."/>
            <person name="Pinowska A."/>
            <person name="Traller J.C."/>
            <person name="Smith S.R."/>
            <person name="McClure R."/>
            <person name="Beliaev A."/>
            <person name="Bohutskyi P."/>
            <person name="Hill E.A."/>
            <person name="Rabines A."/>
            <person name="Zheng H."/>
            <person name="Allen L.Z."/>
            <person name="Kuo A."/>
            <person name="Grigoriev I.V."/>
            <person name="Allen A.E."/>
            <person name="Hazlebeck D."/>
            <person name="Allen E.E."/>
        </authorList>
    </citation>
    <scope>NUCLEOTIDE SEQUENCE</scope>
    <source>
        <strain evidence="3">Hildebrandi</strain>
    </source>
</reference>
<dbReference type="OrthoDB" id="54704at2759"/>
<keyword evidence="2" id="KW-0472">Membrane</keyword>
<feature type="transmembrane region" description="Helical" evidence="2">
    <location>
        <begin position="15"/>
        <end position="36"/>
    </location>
</feature>
<dbReference type="Proteomes" id="UP000693970">
    <property type="component" value="Unassembled WGS sequence"/>
</dbReference>
<keyword evidence="2" id="KW-1133">Transmembrane helix</keyword>
<comment type="caution">
    <text evidence="3">The sequence shown here is derived from an EMBL/GenBank/DDBJ whole genome shotgun (WGS) entry which is preliminary data.</text>
</comment>
<feature type="transmembrane region" description="Helical" evidence="2">
    <location>
        <begin position="112"/>
        <end position="134"/>
    </location>
</feature>
<gene>
    <name evidence="4" type="ORF">IV203_020698</name>
    <name evidence="3" type="ORF">IV203_021612</name>
</gene>
<evidence type="ECO:0000313" key="3">
    <source>
        <dbReference type="EMBL" id="KAG7338680.1"/>
    </source>
</evidence>
<reference evidence="3" key="2">
    <citation type="submission" date="2021-04" db="EMBL/GenBank/DDBJ databases">
        <authorList>
            <person name="Podell S."/>
        </authorList>
    </citation>
    <scope>NUCLEOTIDE SEQUENCE</scope>
    <source>
        <strain evidence="3">Hildebrandi</strain>
    </source>
</reference>
<feature type="region of interest" description="Disordered" evidence="1">
    <location>
        <begin position="231"/>
        <end position="258"/>
    </location>
</feature>
<evidence type="ECO:0000313" key="4">
    <source>
        <dbReference type="EMBL" id="KAG7342754.1"/>
    </source>
</evidence>
<sequence>MAKDEQGYSRLSQHAWFSVTILGLLAIILGSIANFGCRTVSIPQYRQGSTGGILRGGSLDSGPFSYRSNQIVFINNNGTPTNTSEFAFDTCRYYSLLDNFGHEWDQDSLTTAIRVFASMAVLFGTVGLVGVFLVPCFGTSMFLWNCYGIFFLLTSIFQGLSLTITSSTLCTNNPILQILGDSSRTSAIRDSFVDECEVYAGYRCGVVATVFWIIAGLLTLMVPAPEKWKDDWCSHPPQESDDEDDDHIVVDPPEEKSR</sequence>
<feature type="transmembrane region" description="Helical" evidence="2">
    <location>
        <begin position="141"/>
        <end position="164"/>
    </location>
</feature>
<dbReference type="EMBL" id="JAGRRH010000024">
    <property type="protein sequence ID" value="KAG7342754.1"/>
    <property type="molecule type" value="Genomic_DNA"/>
</dbReference>
<proteinExistence type="predicted"/>
<feature type="transmembrane region" description="Helical" evidence="2">
    <location>
        <begin position="200"/>
        <end position="222"/>
    </location>
</feature>
<protein>
    <submittedName>
        <fullName evidence="3">Uncharacterized protein</fullName>
    </submittedName>
</protein>
<evidence type="ECO:0000256" key="2">
    <source>
        <dbReference type="SAM" id="Phobius"/>
    </source>
</evidence>
<name>A0A9K3P9G2_9STRA</name>